<feature type="transmembrane region" description="Helical" evidence="7">
    <location>
        <begin position="6"/>
        <end position="23"/>
    </location>
</feature>
<dbReference type="PRINTS" id="PR00385">
    <property type="entry name" value="P450"/>
</dbReference>
<reference evidence="8" key="1">
    <citation type="submission" date="2020-03" db="EMBL/GenBank/DDBJ databases">
        <title>A high-quality chromosome-level genome assembly of a woody plant with both climbing and erect habits, Rhamnella rubrinervis.</title>
        <authorList>
            <person name="Lu Z."/>
            <person name="Yang Y."/>
            <person name="Zhu X."/>
            <person name="Sun Y."/>
        </authorList>
    </citation>
    <scope>NUCLEOTIDE SEQUENCE</scope>
    <source>
        <strain evidence="8">BYM</strain>
        <tissue evidence="8">Leaf</tissue>
    </source>
</reference>
<gene>
    <name evidence="8" type="ORF">FNV43_RR15652</name>
</gene>
<dbReference type="PROSITE" id="PS00086">
    <property type="entry name" value="CYTOCHROME_P450"/>
    <property type="match status" value="1"/>
</dbReference>
<evidence type="ECO:0000256" key="5">
    <source>
        <dbReference type="PIRSR" id="PIRSR602401-1"/>
    </source>
</evidence>
<comment type="cofactor">
    <cofactor evidence="5">
        <name>heme</name>
        <dbReference type="ChEBI" id="CHEBI:30413"/>
    </cofactor>
</comment>
<dbReference type="OrthoDB" id="3934656at2759"/>
<dbReference type="AlphaFoldDB" id="A0A8K0E1X2"/>
<keyword evidence="7" id="KW-0472">Membrane</keyword>
<evidence type="ECO:0000313" key="8">
    <source>
        <dbReference type="EMBL" id="KAF3441737.1"/>
    </source>
</evidence>
<evidence type="ECO:0000256" key="4">
    <source>
        <dbReference type="ARBA" id="ARBA00023004"/>
    </source>
</evidence>
<dbReference type="FunFam" id="1.10.630.10:FF:000007">
    <property type="entry name" value="Cytochrome P450 76C4"/>
    <property type="match status" value="1"/>
</dbReference>
<dbReference type="CDD" id="cd11073">
    <property type="entry name" value="CYP76-like"/>
    <property type="match status" value="1"/>
</dbReference>
<dbReference type="Gene3D" id="1.10.630.10">
    <property type="entry name" value="Cytochrome P450"/>
    <property type="match status" value="1"/>
</dbReference>
<dbReference type="InterPro" id="IPR036396">
    <property type="entry name" value="Cyt_P450_sf"/>
</dbReference>
<keyword evidence="3 6" id="KW-0560">Oxidoreductase</keyword>
<dbReference type="Pfam" id="PF00067">
    <property type="entry name" value="p450"/>
    <property type="match status" value="1"/>
</dbReference>
<protein>
    <recommendedName>
        <fullName evidence="10">Cytochrome P450</fullName>
    </recommendedName>
</protein>
<evidence type="ECO:0008006" key="10">
    <source>
        <dbReference type="Google" id="ProtNLM"/>
    </source>
</evidence>
<dbReference type="GO" id="GO:0020037">
    <property type="term" value="F:heme binding"/>
    <property type="evidence" value="ECO:0007669"/>
    <property type="project" value="InterPro"/>
</dbReference>
<dbReference type="PRINTS" id="PR00463">
    <property type="entry name" value="EP450I"/>
</dbReference>
<evidence type="ECO:0000256" key="6">
    <source>
        <dbReference type="RuleBase" id="RU000461"/>
    </source>
</evidence>
<dbReference type="Proteomes" id="UP000796880">
    <property type="component" value="Unassembled WGS sequence"/>
</dbReference>
<dbReference type="SUPFAM" id="SSF48264">
    <property type="entry name" value="Cytochrome P450"/>
    <property type="match status" value="1"/>
</dbReference>
<feature type="binding site" description="axial binding residue" evidence="5">
    <location>
        <position position="451"/>
    </location>
    <ligand>
        <name>heme</name>
        <dbReference type="ChEBI" id="CHEBI:30413"/>
    </ligand>
    <ligandPart>
        <name>Fe</name>
        <dbReference type="ChEBI" id="CHEBI:18248"/>
    </ligandPart>
</feature>
<evidence type="ECO:0000256" key="1">
    <source>
        <dbReference type="ARBA" id="ARBA00010617"/>
    </source>
</evidence>
<sequence>MEFEVMGLITVILLWLACILTVTERRRRHRQLEELGDQLPPGPRPWPVVGNIFQLGWSPHDSFAKLAGKHGPIMTLWLGSMSTVVISSNEVARDMFKNHDAVLAGRKIYEAMKGDHSNEGSLITAQYGPHWRMLRRLCTTEFFVTSRLDAMRGVRGRCIDRMVQFIEDASSSSNTNAIDVGRYFFLMAFNLIGNLMFSKDLLDPKSERGARFFFHANKVMEFAGKPNVADFLPILRWLDPQGIRRNTQFHVERAFKTAVEFIKDRLESMEEAEKRKDFLDVLLEFRGNGVEEPTMFSSRTINVIVFEMFTAGTDTTTSTLEWAMAELLHNPITLRKVQEELRTTLGSDEKLEETDIENFPYLKAVLKETLRLHPPLPFLVPHMAMDSCKFRGYYIPKETQILVNVWAIGRDPKTWEDPLVFKPERFLEHNMLDYKGHNFEFIPFGSGRRMCPAVPLVSRVLPLALGSLLHLFDWVLADGLKPEDMDMSERMGITLRKAVPLKVIPIPFKERHVGG</sequence>
<dbReference type="GO" id="GO:0004497">
    <property type="term" value="F:monooxygenase activity"/>
    <property type="evidence" value="ECO:0007669"/>
    <property type="project" value="UniProtKB-KW"/>
</dbReference>
<keyword evidence="5 6" id="KW-0349">Heme</keyword>
<name>A0A8K0E1X2_9ROSA</name>
<comment type="similarity">
    <text evidence="1 6">Belongs to the cytochrome P450 family.</text>
</comment>
<keyword evidence="9" id="KW-1185">Reference proteome</keyword>
<keyword evidence="4 5" id="KW-0408">Iron</keyword>
<dbReference type="PANTHER" id="PTHR47950">
    <property type="entry name" value="CYTOCHROME P450, FAMILY 76, SUBFAMILY C, POLYPEPTIDE 5-RELATED"/>
    <property type="match status" value="1"/>
</dbReference>
<proteinExistence type="inferred from homology"/>
<dbReference type="GO" id="GO:0016705">
    <property type="term" value="F:oxidoreductase activity, acting on paired donors, with incorporation or reduction of molecular oxygen"/>
    <property type="evidence" value="ECO:0007669"/>
    <property type="project" value="InterPro"/>
</dbReference>
<dbReference type="InterPro" id="IPR002401">
    <property type="entry name" value="Cyt_P450_E_grp-I"/>
</dbReference>
<evidence type="ECO:0000313" key="9">
    <source>
        <dbReference type="Proteomes" id="UP000796880"/>
    </source>
</evidence>
<keyword evidence="7" id="KW-0812">Transmembrane</keyword>
<evidence type="ECO:0000256" key="2">
    <source>
        <dbReference type="ARBA" id="ARBA00022723"/>
    </source>
</evidence>
<accession>A0A8K0E1X2</accession>
<comment type="caution">
    <text evidence="8">The sequence shown here is derived from an EMBL/GenBank/DDBJ whole genome shotgun (WGS) entry which is preliminary data.</text>
</comment>
<organism evidence="8 9">
    <name type="scientific">Rhamnella rubrinervis</name>
    <dbReference type="NCBI Taxonomy" id="2594499"/>
    <lineage>
        <taxon>Eukaryota</taxon>
        <taxon>Viridiplantae</taxon>
        <taxon>Streptophyta</taxon>
        <taxon>Embryophyta</taxon>
        <taxon>Tracheophyta</taxon>
        <taxon>Spermatophyta</taxon>
        <taxon>Magnoliopsida</taxon>
        <taxon>eudicotyledons</taxon>
        <taxon>Gunneridae</taxon>
        <taxon>Pentapetalae</taxon>
        <taxon>rosids</taxon>
        <taxon>fabids</taxon>
        <taxon>Rosales</taxon>
        <taxon>Rhamnaceae</taxon>
        <taxon>rhamnoid group</taxon>
        <taxon>Rhamneae</taxon>
        <taxon>Rhamnella</taxon>
    </lineage>
</organism>
<keyword evidence="6" id="KW-0503">Monooxygenase</keyword>
<dbReference type="PANTHER" id="PTHR47950:SF13">
    <property type="entry name" value="CYTOCHROME P450, FAMILY 76, SUBFAMILY G, POLYPEPTIDE 1"/>
    <property type="match status" value="1"/>
</dbReference>
<dbReference type="EMBL" id="VOIH02000007">
    <property type="protein sequence ID" value="KAF3441737.1"/>
    <property type="molecule type" value="Genomic_DNA"/>
</dbReference>
<dbReference type="GO" id="GO:0005506">
    <property type="term" value="F:iron ion binding"/>
    <property type="evidence" value="ECO:0007669"/>
    <property type="project" value="InterPro"/>
</dbReference>
<evidence type="ECO:0000256" key="7">
    <source>
        <dbReference type="SAM" id="Phobius"/>
    </source>
</evidence>
<dbReference type="InterPro" id="IPR017972">
    <property type="entry name" value="Cyt_P450_CS"/>
</dbReference>
<keyword evidence="2 5" id="KW-0479">Metal-binding</keyword>
<evidence type="ECO:0000256" key="3">
    <source>
        <dbReference type="ARBA" id="ARBA00023002"/>
    </source>
</evidence>
<dbReference type="InterPro" id="IPR001128">
    <property type="entry name" value="Cyt_P450"/>
</dbReference>
<keyword evidence="7" id="KW-1133">Transmembrane helix</keyword>